<dbReference type="InParanoid" id="A0A804IU04"/>
<proteinExistence type="predicted"/>
<dbReference type="Gramene" id="Ma04_t26100.1">
    <property type="protein sequence ID" value="Ma04_p26100.1"/>
    <property type="gene ID" value="Ma04_g26100"/>
</dbReference>
<reference evidence="1" key="1">
    <citation type="submission" date="2021-05" db="UniProtKB">
        <authorList>
            <consortium name="EnsemblPlants"/>
        </authorList>
    </citation>
    <scope>IDENTIFICATION</scope>
    <source>
        <strain evidence="1">subsp. malaccensis</strain>
    </source>
</reference>
<dbReference type="PROSITE" id="PS51257">
    <property type="entry name" value="PROKAR_LIPOPROTEIN"/>
    <property type="match status" value="1"/>
</dbReference>
<evidence type="ECO:0000313" key="2">
    <source>
        <dbReference type="Proteomes" id="UP000012960"/>
    </source>
</evidence>
<accession>A0A804IU04</accession>
<dbReference type="Proteomes" id="UP000012960">
    <property type="component" value="Unplaced"/>
</dbReference>
<dbReference type="AlphaFoldDB" id="A0A804IU04"/>
<name>A0A804IU04_MUSAM</name>
<dbReference type="EnsemblPlants" id="Ma04_t26100.1">
    <property type="protein sequence ID" value="Ma04_p26100.1"/>
    <property type="gene ID" value="Ma04_g26100"/>
</dbReference>
<organism evidence="1 2">
    <name type="scientific">Musa acuminata subsp. malaccensis</name>
    <name type="common">Wild banana</name>
    <name type="synonym">Musa malaccensis</name>
    <dbReference type="NCBI Taxonomy" id="214687"/>
    <lineage>
        <taxon>Eukaryota</taxon>
        <taxon>Viridiplantae</taxon>
        <taxon>Streptophyta</taxon>
        <taxon>Embryophyta</taxon>
        <taxon>Tracheophyta</taxon>
        <taxon>Spermatophyta</taxon>
        <taxon>Magnoliopsida</taxon>
        <taxon>Liliopsida</taxon>
        <taxon>Zingiberales</taxon>
        <taxon>Musaceae</taxon>
        <taxon>Musa</taxon>
    </lineage>
</organism>
<evidence type="ECO:0000313" key="1">
    <source>
        <dbReference type="EnsemblPlants" id="Ma04_p26100.1"/>
    </source>
</evidence>
<sequence length="20" mass="2166">MSARCMSMSGNIGHGWCSCF</sequence>
<protein>
    <submittedName>
        <fullName evidence="1">Uncharacterized protein</fullName>
    </submittedName>
</protein>
<keyword evidence="2" id="KW-1185">Reference proteome</keyword>